<evidence type="ECO:0000256" key="1">
    <source>
        <dbReference type="SAM" id="MobiDB-lite"/>
    </source>
</evidence>
<reference evidence="2 3" key="1">
    <citation type="submission" date="2019-05" db="EMBL/GenBank/DDBJ databases">
        <title>Another draft genome of Portunus trituberculatus and its Hox gene families provides insights of decapod evolution.</title>
        <authorList>
            <person name="Jeong J.-H."/>
            <person name="Song I."/>
            <person name="Kim S."/>
            <person name="Choi T."/>
            <person name="Kim D."/>
            <person name="Ryu S."/>
            <person name="Kim W."/>
        </authorList>
    </citation>
    <scope>NUCLEOTIDE SEQUENCE [LARGE SCALE GENOMIC DNA]</scope>
    <source>
        <tissue evidence="2">Muscle</tissue>
    </source>
</reference>
<sequence>MHPSRESNPLSFTLLRPQMSTLLESGYVTPMGMPPGALPGGPIPQGPHPLAHHALHPHLPPEMLQGYPPPDHSGRMQCFNGVGSHGKGRPRKRKPKDEAMDTSMSKCCSFCPVTQHNTKQHNATQRTST</sequence>
<comment type="caution">
    <text evidence="2">The sequence shown here is derived from an EMBL/GenBank/DDBJ whole genome shotgun (WGS) entry which is preliminary data.</text>
</comment>
<feature type="compositionally biased region" description="Pro residues" evidence="1">
    <location>
        <begin position="33"/>
        <end position="47"/>
    </location>
</feature>
<keyword evidence="3" id="KW-1185">Reference proteome</keyword>
<feature type="region of interest" description="Disordered" evidence="1">
    <location>
        <begin position="33"/>
        <end position="101"/>
    </location>
</feature>
<accession>A0A5B7IGR1</accession>
<organism evidence="2 3">
    <name type="scientific">Portunus trituberculatus</name>
    <name type="common">Swimming crab</name>
    <name type="synonym">Neptunus trituberculatus</name>
    <dbReference type="NCBI Taxonomy" id="210409"/>
    <lineage>
        <taxon>Eukaryota</taxon>
        <taxon>Metazoa</taxon>
        <taxon>Ecdysozoa</taxon>
        <taxon>Arthropoda</taxon>
        <taxon>Crustacea</taxon>
        <taxon>Multicrustacea</taxon>
        <taxon>Malacostraca</taxon>
        <taxon>Eumalacostraca</taxon>
        <taxon>Eucarida</taxon>
        <taxon>Decapoda</taxon>
        <taxon>Pleocyemata</taxon>
        <taxon>Brachyura</taxon>
        <taxon>Eubrachyura</taxon>
        <taxon>Portunoidea</taxon>
        <taxon>Portunidae</taxon>
        <taxon>Portuninae</taxon>
        <taxon>Portunus</taxon>
    </lineage>
</organism>
<dbReference type="AlphaFoldDB" id="A0A5B7IGR1"/>
<proteinExistence type="predicted"/>
<protein>
    <submittedName>
        <fullName evidence="2">Uncharacterized protein</fullName>
    </submittedName>
</protein>
<gene>
    <name evidence="2" type="ORF">E2C01_078334</name>
</gene>
<evidence type="ECO:0000313" key="2">
    <source>
        <dbReference type="EMBL" id="MPC83620.1"/>
    </source>
</evidence>
<evidence type="ECO:0000313" key="3">
    <source>
        <dbReference type="Proteomes" id="UP000324222"/>
    </source>
</evidence>
<dbReference type="EMBL" id="VSRR010062946">
    <property type="protein sequence ID" value="MPC83620.1"/>
    <property type="molecule type" value="Genomic_DNA"/>
</dbReference>
<name>A0A5B7IGR1_PORTR</name>
<dbReference type="Proteomes" id="UP000324222">
    <property type="component" value="Unassembled WGS sequence"/>
</dbReference>